<protein>
    <submittedName>
        <fullName evidence="1">Uncharacterized protein</fullName>
    </submittedName>
</protein>
<dbReference type="EMBL" id="JAUFPN010000293">
    <property type="protein sequence ID" value="MDN3568592.1"/>
    <property type="molecule type" value="Genomic_DNA"/>
</dbReference>
<organism evidence="1 2">
    <name type="scientific">Paeniroseomonas aquatica</name>
    <dbReference type="NCBI Taxonomy" id="373043"/>
    <lineage>
        <taxon>Bacteria</taxon>
        <taxon>Pseudomonadati</taxon>
        <taxon>Pseudomonadota</taxon>
        <taxon>Alphaproteobacteria</taxon>
        <taxon>Acetobacterales</taxon>
        <taxon>Acetobacteraceae</taxon>
        <taxon>Paeniroseomonas</taxon>
    </lineage>
</organism>
<keyword evidence="2" id="KW-1185">Reference proteome</keyword>
<evidence type="ECO:0000313" key="1">
    <source>
        <dbReference type="EMBL" id="MDN3568592.1"/>
    </source>
</evidence>
<dbReference type="Proteomes" id="UP001529369">
    <property type="component" value="Unassembled WGS sequence"/>
</dbReference>
<gene>
    <name evidence="1" type="ORF">QWZ14_29815</name>
</gene>
<reference evidence="2" key="1">
    <citation type="journal article" date="2019" name="Int. J. Syst. Evol. Microbiol.">
        <title>The Global Catalogue of Microorganisms (GCM) 10K type strain sequencing project: providing services to taxonomists for standard genome sequencing and annotation.</title>
        <authorList>
            <consortium name="The Broad Institute Genomics Platform"/>
            <consortium name="The Broad Institute Genome Sequencing Center for Infectious Disease"/>
            <person name="Wu L."/>
            <person name="Ma J."/>
        </authorList>
    </citation>
    <scope>NUCLEOTIDE SEQUENCE [LARGE SCALE GENOMIC DNA]</scope>
    <source>
        <strain evidence="2">CECT 7131</strain>
    </source>
</reference>
<sequence>MGIEFHRIWREQIAAVPDLRRKFGESVVFDYIVGEKLMLFAETAERQPAFTRELPSFVAALRGLFGPAVLRRELARLARQMDLDEAELDLVVHEAGEDWLIEAPETAAARRARFIHLQSLLTASHLGTA</sequence>
<comment type="caution">
    <text evidence="1">The sequence shown here is derived from an EMBL/GenBank/DDBJ whole genome shotgun (WGS) entry which is preliminary data.</text>
</comment>
<name>A0ABT8AFI6_9PROT</name>
<proteinExistence type="predicted"/>
<dbReference type="RefSeq" id="WP_290320701.1">
    <property type="nucleotide sequence ID" value="NZ_JAUFPN010000293.1"/>
</dbReference>
<evidence type="ECO:0000313" key="2">
    <source>
        <dbReference type="Proteomes" id="UP001529369"/>
    </source>
</evidence>
<accession>A0ABT8AFI6</accession>